<evidence type="ECO:0000256" key="2">
    <source>
        <dbReference type="ARBA" id="ARBA00022679"/>
    </source>
</evidence>
<evidence type="ECO:0000256" key="3">
    <source>
        <dbReference type="ARBA" id="ARBA00022712"/>
    </source>
</evidence>
<dbReference type="EMBL" id="LFYR01001962">
    <property type="protein sequence ID" value="KMZ58265.1"/>
    <property type="molecule type" value="Genomic_DNA"/>
</dbReference>
<dbReference type="Proteomes" id="UP000036987">
    <property type="component" value="Unassembled WGS sequence"/>
</dbReference>
<evidence type="ECO:0000256" key="5">
    <source>
        <dbReference type="ARBA" id="ARBA00022840"/>
    </source>
</evidence>
<dbReference type="SUPFAM" id="SSF52540">
    <property type="entry name" value="P-loop containing nucleoside triphosphate hydrolases"/>
    <property type="match status" value="1"/>
</dbReference>
<organism evidence="6 7">
    <name type="scientific">Zostera marina</name>
    <name type="common">Eelgrass</name>
    <dbReference type="NCBI Taxonomy" id="29655"/>
    <lineage>
        <taxon>Eukaryota</taxon>
        <taxon>Viridiplantae</taxon>
        <taxon>Streptophyta</taxon>
        <taxon>Embryophyta</taxon>
        <taxon>Tracheophyta</taxon>
        <taxon>Spermatophyta</taxon>
        <taxon>Magnoliopsida</taxon>
        <taxon>Liliopsida</taxon>
        <taxon>Zosteraceae</taxon>
        <taxon>Zostera</taxon>
    </lineage>
</organism>
<dbReference type="GO" id="GO:0005739">
    <property type="term" value="C:mitochondrion"/>
    <property type="evidence" value="ECO:0000318"/>
    <property type="project" value="GO_Central"/>
</dbReference>
<evidence type="ECO:0000313" key="7">
    <source>
        <dbReference type="Proteomes" id="UP000036987"/>
    </source>
</evidence>
<evidence type="ECO:0000256" key="1">
    <source>
        <dbReference type="ARBA" id="ARBA00005842"/>
    </source>
</evidence>
<dbReference type="GO" id="GO:0006400">
    <property type="term" value="P:tRNA modification"/>
    <property type="evidence" value="ECO:0000318"/>
    <property type="project" value="GO_Central"/>
</dbReference>
<comment type="caution">
    <text evidence="6">The sequence shown here is derived from an EMBL/GenBank/DDBJ whole genome shotgun (WGS) entry which is preliminary data.</text>
</comment>
<keyword evidence="5" id="KW-0067">ATP-binding</keyword>
<dbReference type="GO" id="GO:0052381">
    <property type="term" value="F:tRNA dimethylallyltransferase activity"/>
    <property type="evidence" value="ECO:0000318"/>
    <property type="project" value="GO_Central"/>
</dbReference>
<keyword evidence="4" id="KW-0547">Nucleotide-binding</keyword>
<dbReference type="OMA" id="DINPFAM"/>
<gene>
    <name evidence="6" type="ORF">ZOSMA_78G00330</name>
</gene>
<evidence type="ECO:0000256" key="4">
    <source>
        <dbReference type="ARBA" id="ARBA00022741"/>
    </source>
</evidence>
<dbReference type="OrthoDB" id="775260at2759"/>
<dbReference type="GO" id="GO:0005524">
    <property type="term" value="F:ATP binding"/>
    <property type="evidence" value="ECO:0007669"/>
    <property type="project" value="UniProtKB-KW"/>
</dbReference>
<keyword evidence="3" id="KW-0203">Cytokinin biosynthesis</keyword>
<dbReference type="PANTHER" id="PTHR11088">
    <property type="entry name" value="TRNA DIMETHYLALLYLTRANSFERASE"/>
    <property type="match status" value="1"/>
</dbReference>
<dbReference type="InterPro" id="IPR027417">
    <property type="entry name" value="P-loop_NTPase"/>
</dbReference>
<reference evidence="7" key="1">
    <citation type="journal article" date="2016" name="Nature">
        <title>The genome of the seagrass Zostera marina reveals angiosperm adaptation to the sea.</title>
        <authorList>
            <person name="Olsen J.L."/>
            <person name="Rouze P."/>
            <person name="Verhelst B."/>
            <person name="Lin Y.-C."/>
            <person name="Bayer T."/>
            <person name="Collen J."/>
            <person name="Dattolo E."/>
            <person name="De Paoli E."/>
            <person name="Dittami S."/>
            <person name="Maumus F."/>
            <person name="Michel G."/>
            <person name="Kersting A."/>
            <person name="Lauritano C."/>
            <person name="Lohaus R."/>
            <person name="Toepel M."/>
            <person name="Tonon T."/>
            <person name="Vanneste K."/>
            <person name="Amirebrahimi M."/>
            <person name="Brakel J."/>
            <person name="Bostroem C."/>
            <person name="Chovatia M."/>
            <person name="Grimwood J."/>
            <person name="Jenkins J.W."/>
            <person name="Jueterbock A."/>
            <person name="Mraz A."/>
            <person name="Stam W.T."/>
            <person name="Tice H."/>
            <person name="Bornberg-Bauer E."/>
            <person name="Green P.J."/>
            <person name="Pearson G.A."/>
            <person name="Procaccini G."/>
            <person name="Duarte C.M."/>
            <person name="Schmutz J."/>
            <person name="Reusch T.B.H."/>
            <person name="Van de Peer Y."/>
        </authorList>
    </citation>
    <scope>NUCLEOTIDE SEQUENCE [LARGE SCALE GENOMIC DNA]</scope>
    <source>
        <strain evidence="7">cv. Finnish</strain>
    </source>
</reference>
<dbReference type="GO" id="GO:0009691">
    <property type="term" value="P:cytokinin biosynthetic process"/>
    <property type="evidence" value="ECO:0000318"/>
    <property type="project" value="GO_Central"/>
</dbReference>
<dbReference type="AlphaFoldDB" id="A0A0K9NQM2"/>
<keyword evidence="7" id="KW-1185">Reference proteome</keyword>
<keyword evidence="2 6" id="KW-0808">Transferase</keyword>
<dbReference type="InterPro" id="IPR039657">
    <property type="entry name" value="Dimethylallyltransferase"/>
</dbReference>
<evidence type="ECO:0000313" key="6">
    <source>
        <dbReference type="EMBL" id="KMZ58265.1"/>
    </source>
</evidence>
<dbReference type="Gene3D" id="1.10.287.890">
    <property type="entry name" value="Crystal structure of tRNA isopentenylpyrophosphate transferase (bh2366) domain"/>
    <property type="match status" value="1"/>
</dbReference>
<proteinExistence type="inferred from homology"/>
<dbReference type="STRING" id="29655.A0A0K9NQM2"/>
<dbReference type="Gene3D" id="3.40.50.300">
    <property type="entry name" value="P-loop containing nucleotide triphosphate hydrolases"/>
    <property type="match status" value="1"/>
</dbReference>
<dbReference type="PANTHER" id="PTHR11088:SF86">
    <property type="entry name" value="ADENYLATE ISOPENTENYLTRANSFERASE 4-RELATED"/>
    <property type="match status" value="1"/>
</dbReference>
<accession>A0A0K9NQM2</accession>
<name>A0A0K9NQM2_ZOSMR</name>
<dbReference type="Pfam" id="PF01715">
    <property type="entry name" value="IPPT"/>
    <property type="match status" value="2"/>
</dbReference>
<protein>
    <submittedName>
        <fullName evidence="6">tRNA dimethylallyltransferase</fullName>
    </submittedName>
</protein>
<comment type="similarity">
    <text evidence="1">Belongs to the IPP transferase family.</text>
</comment>
<sequence>MDGWIRCPRPVVVRPNGAGQRRRLGKLLYCHFRFSIKLYKGRENDDGDWPPVVGILGATGSGKSRLSIDIATRFSSEVVNSDKMQVYNGLDITTNKMPMVERQGVPHHLLGEFDHTIAGEITPMDFRLLATERIESIRSRGRVPIIAGGSNSFVHALLSENHVPDINPFAMENTGSICGMKYRSCRLLWIHVGWSVLKRYIDKRVDDMVEMGMVEELATHFDRNRAVNKVYKGLEKAIGVEEMDGFFLQFPPLNPNRSESNRSRVGEKSRYEEAIQDIKRNSRILARRQVEKISVLRDVHGWDIRLLDATEAVKRKVEGAGRDEIEKSWEKDVMFPAMEEMENLFYLGDRIQDCSLYLSPCF</sequence>